<name>A0A843XR31_COLES</name>
<sequence length="96" mass="10657">LDPPIHPSLRARVCVSAQTWLDGKVPRRPDHAWRPSALSLTLSQRPETAAKFLWTEQFTAVKPCEISNLKHVKGLCVVGDVEPLEEAAETDSERGD</sequence>
<reference evidence="1" key="1">
    <citation type="submission" date="2017-07" db="EMBL/GenBank/DDBJ databases">
        <title>Taro Niue Genome Assembly and Annotation.</title>
        <authorList>
            <person name="Atibalentja N."/>
            <person name="Keating K."/>
            <person name="Fields C.J."/>
        </authorList>
    </citation>
    <scope>NUCLEOTIDE SEQUENCE</scope>
    <source>
        <strain evidence="1">Niue_2</strain>
        <tissue evidence="1">Leaf</tissue>
    </source>
</reference>
<organism evidence="1 2">
    <name type="scientific">Colocasia esculenta</name>
    <name type="common">Wild taro</name>
    <name type="synonym">Arum esculentum</name>
    <dbReference type="NCBI Taxonomy" id="4460"/>
    <lineage>
        <taxon>Eukaryota</taxon>
        <taxon>Viridiplantae</taxon>
        <taxon>Streptophyta</taxon>
        <taxon>Embryophyta</taxon>
        <taxon>Tracheophyta</taxon>
        <taxon>Spermatophyta</taxon>
        <taxon>Magnoliopsida</taxon>
        <taxon>Liliopsida</taxon>
        <taxon>Araceae</taxon>
        <taxon>Aroideae</taxon>
        <taxon>Colocasieae</taxon>
        <taxon>Colocasia</taxon>
    </lineage>
</organism>
<keyword evidence="2" id="KW-1185">Reference proteome</keyword>
<comment type="caution">
    <text evidence="1">The sequence shown here is derived from an EMBL/GenBank/DDBJ whole genome shotgun (WGS) entry which is preliminary data.</text>
</comment>
<evidence type="ECO:0000313" key="2">
    <source>
        <dbReference type="Proteomes" id="UP000652761"/>
    </source>
</evidence>
<evidence type="ECO:0000313" key="1">
    <source>
        <dbReference type="EMBL" id="MQM22259.1"/>
    </source>
</evidence>
<protein>
    <submittedName>
        <fullName evidence="1">Uncharacterized protein</fullName>
    </submittedName>
</protein>
<accession>A0A843XR31</accession>
<feature type="non-terminal residue" evidence="1">
    <location>
        <position position="1"/>
    </location>
</feature>
<dbReference type="AlphaFoldDB" id="A0A843XR31"/>
<proteinExistence type="predicted"/>
<gene>
    <name evidence="1" type="ORF">Taro_055309</name>
</gene>
<dbReference type="Proteomes" id="UP000652761">
    <property type="component" value="Unassembled WGS sequence"/>
</dbReference>
<dbReference type="EMBL" id="NMUH01012509">
    <property type="protein sequence ID" value="MQM22259.1"/>
    <property type="molecule type" value="Genomic_DNA"/>
</dbReference>